<gene>
    <name evidence="1" type="ORF">TCNE_LOCUS14590</name>
</gene>
<evidence type="ECO:0000313" key="1">
    <source>
        <dbReference type="EMBL" id="VDM45911.1"/>
    </source>
</evidence>
<reference evidence="1 2" key="2">
    <citation type="submission" date="2018-11" db="EMBL/GenBank/DDBJ databases">
        <authorList>
            <consortium name="Pathogen Informatics"/>
        </authorList>
    </citation>
    <scope>NUCLEOTIDE SEQUENCE [LARGE SCALE GENOMIC DNA]</scope>
</reference>
<keyword evidence="2" id="KW-1185">Reference proteome</keyword>
<sequence length="189" mass="21983">MSAFSKTDHLGKVAFDSGANRLQNYVFHFLPNSNGRMSTALNVVSESAPCDNLVCFRTSKGKTTTENLSNKRRTIESYALMGSAKAEFICLKQDKRIRWTKDQQKFLFELKSLNHENLTNFLGICCNEDDRFYILHTLVERASLEDFIFDHEFNMDATFRSAFIKDIIKVNTLKLISFAFLFFMQRMRR</sequence>
<dbReference type="InterPro" id="IPR011009">
    <property type="entry name" value="Kinase-like_dom_sf"/>
</dbReference>
<dbReference type="Proteomes" id="UP000050794">
    <property type="component" value="Unassembled WGS sequence"/>
</dbReference>
<reference evidence="3" key="1">
    <citation type="submission" date="2016-06" db="UniProtKB">
        <authorList>
            <consortium name="WormBaseParasite"/>
        </authorList>
    </citation>
    <scope>IDENTIFICATION</scope>
</reference>
<dbReference type="Gene3D" id="1.10.510.10">
    <property type="entry name" value="Transferase(Phosphotransferase) domain 1"/>
    <property type="match status" value="1"/>
</dbReference>
<evidence type="ECO:0000313" key="2">
    <source>
        <dbReference type="Proteomes" id="UP000050794"/>
    </source>
</evidence>
<proteinExistence type="predicted"/>
<dbReference type="SUPFAM" id="SSF56112">
    <property type="entry name" value="Protein kinase-like (PK-like)"/>
    <property type="match status" value="1"/>
</dbReference>
<evidence type="ECO:0000313" key="3">
    <source>
        <dbReference type="WBParaSite" id="TCNE_0001459001-mRNA-1"/>
    </source>
</evidence>
<protein>
    <submittedName>
        <fullName evidence="3">PK_Tyr_Ser-Thr domain-containing protein</fullName>
    </submittedName>
</protein>
<dbReference type="AlphaFoldDB" id="A0A183V1H0"/>
<name>A0A183V1H0_TOXCA</name>
<accession>A0A183V1H0</accession>
<dbReference type="WBParaSite" id="TCNE_0001459001-mRNA-1">
    <property type="protein sequence ID" value="TCNE_0001459001-mRNA-1"/>
    <property type="gene ID" value="TCNE_0001459001"/>
</dbReference>
<dbReference type="EMBL" id="UYWY01022335">
    <property type="protein sequence ID" value="VDM45911.1"/>
    <property type="molecule type" value="Genomic_DNA"/>
</dbReference>
<organism evidence="2 3">
    <name type="scientific">Toxocara canis</name>
    <name type="common">Canine roundworm</name>
    <dbReference type="NCBI Taxonomy" id="6265"/>
    <lineage>
        <taxon>Eukaryota</taxon>
        <taxon>Metazoa</taxon>
        <taxon>Ecdysozoa</taxon>
        <taxon>Nematoda</taxon>
        <taxon>Chromadorea</taxon>
        <taxon>Rhabditida</taxon>
        <taxon>Spirurina</taxon>
        <taxon>Ascaridomorpha</taxon>
        <taxon>Ascaridoidea</taxon>
        <taxon>Toxocaridae</taxon>
        <taxon>Toxocara</taxon>
    </lineage>
</organism>